<keyword evidence="3" id="KW-1185">Reference proteome</keyword>
<feature type="compositionally biased region" description="Pro residues" evidence="2">
    <location>
        <begin position="15"/>
        <end position="26"/>
    </location>
</feature>
<feature type="region of interest" description="Disordered" evidence="2">
    <location>
        <begin position="1"/>
        <end position="86"/>
    </location>
</feature>
<evidence type="ECO:0000256" key="1">
    <source>
        <dbReference type="ARBA" id="ARBA00010560"/>
    </source>
</evidence>
<organism evidence="3 4">
    <name type="scientific">Gekko japonicus</name>
    <name type="common">Schlegel's Japanese gecko</name>
    <dbReference type="NCBI Taxonomy" id="146911"/>
    <lineage>
        <taxon>Eukaryota</taxon>
        <taxon>Metazoa</taxon>
        <taxon>Chordata</taxon>
        <taxon>Craniata</taxon>
        <taxon>Vertebrata</taxon>
        <taxon>Euteleostomi</taxon>
        <taxon>Lepidosauria</taxon>
        <taxon>Squamata</taxon>
        <taxon>Bifurcata</taxon>
        <taxon>Gekkota</taxon>
        <taxon>Gekkonidae</taxon>
        <taxon>Gekkoninae</taxon>
        <taxon>Gekko</taxon>
    </lineage>
</organism>
<proteinExistence type="inferred from homology"/>
<dbReference type="PANTHER" id="PTHR13354">
    <property type="entry name" value="ROUND SPERMATID BASIC PROTEIN 1"/>
    <property type="match status" value="1"/>
</dbReference>
<feature type="region of interest" description="Disordered" evidence="2">
    <location>
        <begin position="812"/>
        <end position="850"/>
    </location>
</feature>
<feature type="compositionally biased region" description="Basic and acidic residues" evidence="2">
    <location>
        <begin position="210"/>
        <end position="229"/>
    </location>
</feature>
<feature type="region of interest" description="Disordered" evidence="2">
    <location>
        <begin position="269"/>
        <end position="288"/>
    </location>
</feature>
<dbReference type="InterPro" id="IPR026306">
    <property type="entry name" value="RSBN1/Dpy-2/CEP530"/>
</dbReference>
<dbReference type="RefSeq" id="XP_015270554.1">
    <property type="nucleotide sequence ID" value="XM_015415068.1"/>
</dbReference>
<dbReference type="Proteomes" id="UP000694871">
    <property type="component" value="Unplaced"/>
</dbReference>
<feature type="compositionally biased region" description="Basic and acidic residues" evidence="2">
    <location>
        <begin position="826"/>
        <end position="844"/>
    </location>
</feature>
<dbReference type="PANTHER" id="PTHR13354:SF9">
    <property type="entry name" value="LYSINE-SPECIFIC DEMETHYLASE RSBN1L"/>
    <property type="match status" value="1"/>
</dbReference>
<evidence type="ECO:0000256" key="2">
    <source>
        <dbReference type="SAM" id="MobiDB-lite"/>
    </source>
</evidence>
<evidence type="ECO:0000313" key="3">
    <source>
        <dbReference type="Proteomes" id="UP000694871"/>
    </source>
</evidence>
<gene>
    <name evidence="4" type="primary">RSBN1L</name>
</gene>
<protein>
    <submittedName>
        <fullName evidence="4">Round spermatid basic protein 1-like protein</fullName>
    </submittedName>
</protein>
<dbReference type="GeneID" id="107113715"/>
<name>A0ABM1KA17_GEKJA</name>
<feature type="region of interest" description="Disordered" evidence="2">
    <location>
        <begin position="143"/>
        <end position="170"/>
    </location>
</feature>
<feature type="region of interest" description="Disordered" evidence="2">
    <location>
        <begin position="203"/>
        <end position="234"/>
    </location>
</feature>
<evidence type="ECO:0000313" key="4">
    <source>
        <dbReference type="RefSeq" id="XP_015270554.1"/>
    </source>
</evidence>
<comment type="similarity">
    <text evidence="1">Belongs to the round spermatid basic protein 1 family.</text>
</comment>
<accession>A0ABM1KA17</accession>
<sequence>MAEPPSPLRGAMVAPPLPLPPQPPEPFASTLAAEVRASSRGFQPAAKRMKGAEERGLKGPKRVNGEGGGSNRRQPPPPPHIPVAPTAVAHGNSAVWSFAAFSAAAAAGGTSSGAAGGSLVFPPQLPHKLLLPPPSSHSHHCLAAGVDGGGGGGKIKRPKEKRDKDKKKLAGLPLVGAAGAGGAGGGLSAAGREENGEVKLLPQQRHHHHCQEDQIARDKITERDKEKQKEKKKHRFISEIKKENGEMKLFQKGMKEKPKSSAEDLQIKKVKKKKKKKHKECEKRKRPKMYSKSIQTICSGLLSEVEDQDSKGIVDNHLKDFNGKNMDPKKDSDCKIPENSEFPFVSLKEPRVQNTLKRLDTLEFKQFIHVEHQPNGGASVIHAYSNELSHLSPVEMERFAEEFVGLVFSENENCAAYYVMGIVHGAATYLPDFLDYFSINFPNSPVKMEILGKKDIETTTMSNFHAQVKRTYSHGTYRAGPMRQISLVGAVDEEVGDYFPEFLDKLENSPFLKCTLPWGTLSSLKLESRKDSDDGPIMWVRPGEQMIPVADMPKSPFKRKRTTNEIKNLQYLPRTSEPREMLFEDRTRAHADHIGQGFERQTTAAVGVLKAVHCGEWVEQPRITKDVICFHAEDFLEVVQRMQLDLHEPPLSQCVQWVDDAKLNQLRREGIRYARIQLYDNDIYFIPRNVVHQFKTVSAVCSLAWHVRLKLYHSEGEHKTIHEKGPPTEPTSSVLGLQTDSVIHAENKNSSEETKFLGNLHSKYVKQEFSCTHPEPAASHWIKEEPMKVNLPEKTMAPSATEYQNVNAKLGHVQSETDSEFEPDDKDLQDSLCPEDRMNLEDTRQSSPAY</sequence>
<reference evidence="4" key="1">
    <citation type="submission" date="2025-08" db="UniProtKB">
        <authorList>
            <consortium name="RefSeq"/>
        </authorList>
    </citation>
    <scope>IDENTIFICATION</scope>
</reference>